<dbReference type="InterPro" id="IPR032675">
    <property type="entry name" value="LRR_dom_sf"/>
</dbReference>
<sequence length="1555" mass="169535">MSEAVPPAGRAPAPDMGDVALADVWNLLALCLPYRAHPLDSLPDIVVPAGIAGDSRQRMAYRMGVLAARELDVGLAGLGTEDLVALGREAIADQVLSGTVSDVLCVLARLEGKVDDAAWMSRDADRIAGQVDAFLRTGFQDEIALYQALQGLASEPPLPGRRQLADALLHAQDIDPHALLDTSYRAATENISASSPPLLRDRTAGAFYFEADRLDAAAIRRMKTRAGRSPGPAHVERVRAALPASLHAEFGRRFDEHQTRMSTHLAQWLSARVALHARQHGIDPDTAAVTVSRARMRFFTRLMGMRAGDAAKFSDAYGTAVSRGYVVSLQTADRLHRCFVSFQTGEVQGVPERESIESWLKREHERVFHDGAARARLAAQPGRWLPRLGMEQLASGPYASLRPRMTEVFRDEIARGRDAARGQTWSEGAVDTLLDLIPFRAMVVSLSKGDIATALLHGSFDVLSLLPLIGTGARLAGTAARSAVPWLRLGVRFGDAAGSIAAASLRRAAGRVPLVGERIKSTVKGAAIRQLGRLRPMDVQRMAQRLRATAPRLADVLERIAARSRAPVIPDGVWRIQAVSRTAPETMETIRALSPVPARSLGGGKLGLLPYGERTGAYTQVDAAGQRVGALLLADSEGWLHQAMPIASLQRYRVGLPELVHALQGSRIREDGTAVLAGSHYARLGSDYVQVTRDAAASTPERAIWRAVAPEGVMPDVVAHCLVYDRSQGLWRQAEAPRLAGGGLTLGRVRALGGTRIAAAPLPGTRVTPGEAQLARFRDELCASVRGATPQQADALRALLDRIAGDRRGKAILNAFSAHYDLLGGAPRIVLGAGAAAAASRPSLDRPAPGDVWHLDLEALRFGTTEAAVDELAAVYNNMTGLLHNDDPFDAMLARGEPSLDPGLEQAWSEWMAQDPQAGGNLDARATDAALTPRELTVLYLQARIREMRCYGGLDRSTLKAVLRNQRGRWEMKLNLSHRGIDSIPPLPRDTAVLNVSSNPIRDWTRLPARLTVLDAEATGLSELPPNLPRGLLELNVSGNRLGRATLAFPPGLVRLGLGNNGLTEVPPLPRGLTELVLRENGLEALPAGLPRGLELLDASNNALTRLPDDLPSTLRVLHAEHNRLQQLPVLPDGLDELAVSWNRLQSLGELPRSLRILEAGHNALDDLPANLPSQLEMLIVPRNRLRRLPDGLPTSLSLVSVQHNAIEDLPANVAALHSCTIHLDGNPLAPGAIPVIAIGGAGPRIFFDDGMGVASQRGRTVGRSVRYWWSRPAVDAQSRWDAIDGTLGRRADALEFAVFLDRLRATVSYRDPAFRAQVEEWLEEISRPERQALLRETLAVCQGGTETCEDRLISTWNDAQNLRRNDDVRAGLFDDRVPEVIDTARQMFRLEVLTAIARAQERSRVVIDPIELYLAYAVRLRDPLGLATVAPMMRFYDLSFVTAHDLLKARETVQARERAEFAQFLVLDYEPWQSLLKRKDAAAYAAAEQEARRLLETTFEPRLREEMEKLGLDPADEGLRQDARTNLGPGIMREIRYRALSPLSRGYLSPREQP</sequence>
<feature type="active site" description="Glycyl thioester intermediate" evidence="11">
    <location>
        <position position="1349"/>
    </location>
</feature>
<dbReference type="SUPFAM" id="SSF52058">
    <property type="entry name" value="L domain-like"/>
    <property type="match status" value="1"/>
</dbReference>
<accession>A0A193FZL6</accession>
<dbReference type="STRING" id="463025.BAU08_18485"/>
<comment type="similarity">
    <text evidence="3 11">Belongs to the LRR-containing bacterial E3 ligase family.</text>
</comment>
<keyword evidence="10 11" id="KW-1035">Host cytoplasm</keyword>
<evidence type="ECO:0000256" key="4">
    <source>
        <dbReference type="ARBA" id="ARBA00022525"/>
    </source>
</evidence>
<dbReference type="InterPro" id="IPR029487">
    <property type="entry name" value="NEL_dom"/>
</dbReference>
<dbReference type="PROSITE" id="PS52053">
    <property type="entry name" value="NEL"/>
    <property type="match status" value="1"/>
</dbReference>
<dbReference type="Gene3D" id="1.20.1270.130">
    <property type="entry name" value="Shigella T3SS effector IpaH domain"/>
    <property type="match status" value="1"/>
</dbReference>
<proteinExistence type="inferred from homology"/>
<dbReference type="InterPro" id="IPR051071">
    <property type="entry name" value="LRR-bact_E3_ubiq_ligases"/>
</dbReference>
<keyword evidence="4 11" id="KW-0964">Secreted</keyword>
<evidence type="ECO:0000256" key="1">
    <source>
        <dbReference type="ARBA" id="ARBA00004192"/>
    </source>
</evidence>
<evidence type="ECO:0000256" key="11">
    <source>
        <dbReference type="PROSITE-ProRule" id="PRU01398"/>
    </source>
</evidence>
<dbReference type="Gene3D" id="3.80.10.10">
    <property type="entry name" value="Ribonuclease Inhibitor"/>
    <property type="match status" value="1"/>
</dbReference>
<evidence type="ECO:0000313" key="13">
    <source>
        <dbReference type="EMBL" id="ANN73070.1"/>
    </source>
</evidence>
<protein>
    <recommendedName>
        <fullName evidence="12">NEL domain-containing protein</fullName>
    </recommendedName>
</protein>
<dbReference type="EMBL" id="CP016171">
    <property type="protein sequence ID" value="ANN73070.1"/>
    <property type="molecule type" value="Genomic_DNA"/>
</dbReference>
<dbReference type="GO" id="GO:0005576">
    <property type="term" value="C:extracellular region"/>
    <property type="evidence" value="ECO:0007669"/>
    <property type="project" value="UniProtKB-SubCell"/>
</dbReference>
<dbReference type="GO" id="GO:0004842">
    <property type="term" value="F:ubiquitin-protein transferase activity"/>
    <property type="evidence" value="ECO:0007669"/>
    <property type="project" value="UniProtKB-UniRule"/>
</dbReference>
<evidence type="ECO:0000256" key="9">
    <source>
        <dbReference type="ARBA" id="ARBA00022843"/>
    </source>
</evidence>
<evidence type="ECO:0000256" key="10">
    <source>
        <dbReference type="ARBA" id="ARBA00023200"/>
    </source>
</evidence>
<keyword evidence="5" id="KW-0433">Leucine-rich repeat</keyword>
<comment type="subcellular location">
    <subcellularLocation>
        <location evidence="1">Host cytoplasm</location>
    </subcellularLocation>
    <subcellularLocation>
        <location evidence="2">Secreted</location>
    </subcellularLocation>
</comment>
<comment type="PTM">
    <text evidence="11">Ubiquitinated in the presence of host E1 ubiquitin-activating enzyme, E2 ubiquitin-conjugating enzyme and ubiquitin.</text>
</comment>
<keyword evidence="6 11" id="KW-0808">Transferase</keyword>
<dbReference type="Pfam" id="PF14496">
    <property type="entry name" value="NEL"/>
    <property type="match status" value="1"/>
</dbReference>
<dbReference type="GO" id="GO:0030430">
    <property type="term" value="C:host cell cytoplasm"/>
    <property type="evidence" value="ECO:0007669"/>
    <property type="project" value="UniProtKB-SubCell"/>
</dbReference>
<evidence type="ECO:0000256" key="8">
    <source>
        <dbReference type="ARBA" id="ARBA00022786"/>
    </source>
</evidence>
<evidence type="ECO:0000256" key="2">
    <source>
        <dbReference type="ARBA" id="ARBA00004613"/>
    </source>
</evidence>
<dbReference type="Proteomes" id="UP000092213">
    <property type="component" value="Chromosome"/>
</dbReference>
<dbReference type="Gene3D" id="1.20.58.360">
    <property type="entry name" value="Shigella T3SS effector IpaH defines"/>
    <property type="match status" value="1"/>
</dbReference>
<organism evidence="13 14">
    <name type="scientific">Bordetella bronchialis</name>
    <dbReference type="NCBI Taxonomy" id="463025"/>
    <lineage>
        <taxon>Bacteria</taxon>
        <taxon>Pseudomonadati</taxon>
        <taxon>Pseudomonadota</taxon>
        <taxon>Betaproteobacteria</taxon>
        <taxon>Burkholderiales</taxon>
        <taxon>Alcaligenaceae</taxon>
        <taxon>Bordetella</taxon>
    </lineage>
</organism>
<keyword evidence="8 11" id="KW-0833">Ubl conjugation pathway</keyword>
<evidence type="ECO:0000259" key="12">
    <source>
        <dbReference type="PROSITE" id="PS52053"/>
    </source>
</evidence>
<evidence type="ECO:0000256" key="7">
    <source>
        <dbReference type="ARBA" id="ARBA00022737"/>
    </source>
</evidence>
<name>A0A193FZL6_9BORD</name>
<evidence type="ECO:0000256" key="6">
    <source>
        <dbReference type="ARBA" id="ARBA00022679"/>
    </source>
</evidence>
<dbReference type="SMART" id="SM00364">
    <property type="entry name" value="LRR_BAC"/>
    <property type="match status" value="10"/>
</dbReference>
<dbReference type="GO" id="GO:0016567">
    <property type="term" value="P:protein ubiquitination"/>
    <property type="evidence" value="ECO:0007669"/>
    <property type="project" value="InterPro"/>
</dbReference>
<keyword evidence="9 11" id="KW-0832">Ubl conjugation</keyword>
<evidence type="ECO:0000256" key="3">
    <source>
        <dbReference type="ARBA" id="ARBA00009868"/>
    </source>
</evidence>
<dbReference type="PANTHER" id="PTHR47114:SF2">
    <property type="entry name" value="OLIGODENDROCYTE-MYELIN GLYCOPROTEIN"/>
    <property type="match status" value="1"/>
</dbReference>
<keyword evidence="7" id="KW-0677">Repeat</keyword>
<evidence type="ECO:0000313" key="14">
    <source>
        <dbReference type="Proteomes" id="UP000092213"/>
    </source>
</evidence>
<reference evidence="13 14" key="1">
    <citation type="submission" date="2016-06" db="EMBL/GenBank/DDBJ databases">
        <title>Complete genome sequences of Bordetella bronchialis and Bordetella flabilis.</title>
        <authorList>
            <person name="LiPuma J.J."/>
            <person name="Spilker T."/>
        </authorList>
    </citation>
    <scope>NUCLEOTIDE SEQUENCE [LARGE SCALE GENOMIC DNA]</scope>
    <source>
        <strain evidence="13 14">AU17976</strain>
    </source>
</reference>
<gene>
    <name evidence="13" type="ORF">BAU08_18485</name>
</gene>
<evidence type="ECO:0000256" key="5">
    <source>
        <dbReference type="ARBA" id="ARBA00022614"/>
    </source>
</evidence>
<feature type="domain" description="NEL" evidence="12">
    <location>
        <begin position="1261"/>
        <end position="1555"/>
    </location>
</feature>
<dbReference type="PANTHER" id="PTHR47114">
    <property type="match status" value="1"/>
</dbReference>